<dbReference type="EC" id="2.7.11.1" evidence="1"/>
<dbReference type="RefSeq" id="XP_019892205.2">
    <property type="nucleotide sequence ID" value="XM_020036646.2"/>
</dbReference>
<feature type="compositionally biased region" description="Low complexity" evidence="10">
    <location>
        <begin position="89"/>
        <end position="112"/>
    </location>
</feature>
<dbReference type="PANTHER" id="PTHR47634:SF9">
    <property type="entry name" value="PROTEIN KINASE DOMAIN-CONTAINING PROTEIN-RELATED"/>
    <property type="match status" value="1"/>
</dbReference>
<dbReference type="GO" id="GO:0000245">
    <property type="term" value="P:spliceosomal complex assembly"/>
    <property type="evidence" value="ECO:0007669"/>
    <property type="project" value="TreeGrafter"/>
</dbReference>
<feature type="region of interest" description="Disordered" evidence="10">
    <location>
        <begin position="89"/>
        <end position="113"/>
    </location>
</feature>
<feature type="compositionally biased region" description="Basic and acidic residues" evidence="10">
    <location>
        <begin position="861"/>
        <end position="878"/>
    </location>
</feature>
<evidence type="ECO:0000256" key="7">
    <source>
        <dbReference type="ARBA" id="ARBA00047899"/>
    </source>
</evidence>
<dbReference type="VEuPathDB" id="VectorBase:MDOMA2_002028"/>
<dbReference type="Proteomes" id="UP001652621">
    <property type="component" value="Unplaced"/>
</dbReference>
<feature type="region of interest" description="Disordered" evidence="10">
    <location>
        <begin position="836"/>
        <end position="911"/>
    </location>
</feature>
<feature type="compositionally biased region" description="Gly residues" evidence="10">
    <location>
        <begin position="787"/>
        <end position="796"/>
    </location>
</feature>
<dbReference type="GeneID" id="101892046"/>
<keyword evidence="6 9" id="KW-0067">ATP-binding</keyword>
<dbReference type="OrthoDB" id="2649at2759"/>
<dbReference type="PROSITE" id="PS00108">
    <property type="entry name" value="PROTEIN_KINASE_ST"/>
    <property type="match status" value="1"/>
</dbReference>
<evidence type="ECO:0000256" key="9">
    <source>
        <dbReference type="PROSITE-ProRule" id="PRU10141"/>
    </source>
</evidence>
<dbReference type="Gene3D" id="3.30.200.20">
    <property type="entry name" value="Phosphorylase Kinase, domain 1"/>
    <property type="match status" value="1"/>
</dbReference>
<dbReference type="Pfam" id="PF00069">
    <property type="entry name" value="Pkinase"/>
    <property type="match status" value="2"/>
</dbReference>
<feature type="domain" description="Protein kinase" evidence="11">
    <location>
        <begin position="538"/>
        <end position="1211"/>
    </location>
</feature>
<dbReference type="PANTHER" id="PTHR47634">
    <property type="entry name" value="PROTEIN KINASE DOMAIN-CONTAINING PROTEIN-RELATED"/>
    <property type="match status" value="1"/>
</dbReference>
<feature type="compositionally biased region" description="Low complexity" evidence="10">
    <location>
        <begin position="797"/>
        <end position="813"/>
    </location>
</feature>
<dbReference type="InterPro" id="IPR051334">
    <property type="entry name" value="SRPK"/>
</dbReference>
<dbReference type="SUPFAM" id="SSF56112">
    <property type="entry name" value="Protein kinase-like (PK-like)"/>
    <property type="match status" value="1"/>
</dbReference>
<evidence type="ECO:0000256" key="2">
    <source>
        <dbReference type="ARBA" id="ARBA00022527"/>
    </source>
</evidence>
<sequence length="1218" mass="128971">MSPTHTAGTGLGGTATGMGSGVGGMVYGNSTTLNNMASVGGASVICSSDSGISSIISSTPSLTQLSPPPAVVSNAVSLAILASSVITTSSSSGSSSAAITNNNGSSNSCTPGSGSGSGGRCSPIIGGITANLTNGLASSSCIYGSATPANVASSSGSPLLFTERTSPALSMLSSSKTKTLSPLQNSSMGGISPYGSASVTSAVVATSSNMASQSQSSTGSNYLNTIKMLGPAASIDLGSSPLTHRNYPTIKGFTFRRSFDDKIIAVSTSAAVGPVSSQSQTSLGGPAVSASPYLSHFPATASHHHHYHHHLQQQSPQIPHFAHYHPQHPSHLHHNHLHHPAAHLAGLQHHHHHPVPSQLGGGSGGGGVSSGVSSGSGGGGGPFHSNFMSSAAVAKHSVASANVAASFLPPPLYAPLTSSQSTTKLSHRDDFLQQIGYLPTTRIYSTPSSIVDEDKAQQDFLSLSLSPPLNRRRDMPALRGPYVSLSEPRGTLSTTDEIFPDSPDSSLYGSDEEQEDAAQYCRGGYHPVVIGDIFDNRFRVVRKLGWGHFSTVWLCRDLKEEKYVALKVVKSAPHYIETAADEIRLLEAIRDADPLDVKRERIVRLLNHFTVRGVNGVHTCLVFEALGCSLYKLIVKNNYQGLALAQVRNIIKQVLEGLDYLHSKCNIIHTDIKPENILLVIDNAAAMNQQIDDEITSLRIKGVDFPDSYISSIEKQTKTRAKWPLQNIEMNAANVTNTNTANNSASSTPLPPPLGVAGNNLSGDKEDTSSIASKYSSLMGDSIDGGSSTGGGGNGVGANTNASNSSTTGNINNRFRAEKKITAKSEEVELIDEMERTVMNRGQNGGDGGSEDTKSGAIMDPKLKETSPKSLANDEHKSVGGLVTNESLNSPPTNTNNNNNNNNNTSTTTSPLNLSEPILPAMANKPPTNLSTSTIESATTTTSAVTVTISQQETSTTISATAGPAVTTTTTTTTAMNASPSSILKPPTETTTTTITTTTTTTTTTTGSDKAEQINNQLNNTNILNANTPIPQTQSYTNAIQSLINNTNVRVKIADLGNACYEYHHFTEDIQTRQYRSIEVLLGAPYNYTADIWSTACLAFELATGDYLFDPHAGETYSRDEDHLAHIVELLGTIPPSVIFRGKHGVKYFTSYGSLRNITKLKPWSLINVLIEKYDWDPIEAKKFSDFLLPMLEYNPVIRASAAECLNHPWLEEKEEFV</sequence>
<keyword evidence="12" id="KW-1185">Reference proteome</keyword>
<proteinExistence type="predicted"/>
<dbReference type="InterPro" id="IPR008271">
    <property type="entry name" value="Ser/Thr_kinase_AS"/>
</dbReference>
<dbReference type="InterPro" id="IPR017441">
    <property type="entry name" value="Protein_kinase_ATP_BS"/>
</dbReference>
<feature type="region of interest" description="Disordered" evidence="10">
    <location>
        <begin position="738"/>
        <end position="768"/>
    </location>
</feature>
<evidence type="ECO:0000256" key="8">
    <source>
        <dbReference type="ARBA" id="ARBA00048679"/>
    </source>
</evidence>
<gene>
    <name evidence="13 14" type="primary">LOC101892046</name>
</gene>
<dbReference type="Gene3D" id="1.10.510.10">
    <property type="entry name" value="Transferase(Phosphotransferase) domain 1"/>
    <property type="match status" value="2"/>
</dbReference>
<feature type="compositionally biased region" description="Gly residues" evidence="10">
    <location>
        <begin position="359"/>
        <end position="378"/>
    </location>
</feature>
<dbReference type="GO" id="GO:0050684">
    <property type="term" value="P:regulation of mRNA processing"/>
    <property type="evidence" value="ECO:0007669"/>
    <property type="project" value="TreeGrafter"/>
</dbReference>
<dbReference type="InterPro" id="IPR000719">
    <property type="entry name" value="Prot_kinase_dom"/>
</dbReference>
<feature type="region of interest" description="Disordered" evidence="10">
    <location>
        <begin position="347"/>
        <end position="378"/>
    </location>
</feature>
<evidence type="ECO:0000256" key="1">
    <source>
        <dbReference type="ARBA" id="ARBA00012513"/>
    </source>
</evidence>
<name>A0A9J7IEJ7_MUSDO</name>
<dbReference type="InterPro" id="IPR011009">
    <property type="entry name" value="Kinase-like_dom_sf"/>
</dbReference>
<feature type="binding site" evidence="9">
    <location>
        <position position="567"/>
    </location>
    <ligand>
        <name>ATP</name>
        <dbReference type="ChEBI" id="CHEBI:30616"/>
    </ligand>
</feature>
<organism evidence="12 13">
    <name type="scientific">Musca domestica</name>
    <name type="common">House fly</name>
    <dbReference type="NCBI Taxonomy" id="7370"/>
    <lineage>
        <taxon>Eukaryota</taxon>
        <taxon>Metazoa</taxon>
        <taxon>Ecdysozoa</taxon>
        <taxon>Arthropoda</taxon>
        <taxon>Hexapoda</taxon>
        <taxon>Insecta</taxon>
        <taxon>Pterygota</taxon>
        <taxon>Neoptera</taxon>
        <taxon>Endopterygota</taxon>
        <taxon>Diptera</taxon>
        <taxon>Brachycera</taxon>
        <taxon>Muscomorpha</taxon>
        <taxon>Muscoidea</taxon>
        <taxon>Muscidae</taxon>
        <taxon>Musca</taxon>
    </lineage>
</organism>
<keyword evidence="5 13" id="KW-0418">Kinase</keyword>
<feature type="region of interest" description="Disordered" evidence="10">
    <location>
        <begin position="486"/>
        <end position="513"/>
    </location>
</feature>
<comment type="catalytic activity">
    <reaction evidence="8">
        <text>L-seryl-[protein] + ATP = O-phospho-L-seryl-[protein] + ADP + H(+)</text>
        <dbReference type="Rhea" id="RHEA:17989"/>
        <dbReference type="Rhea" id="RHEA-COMP:9863"/>
        <dbReference type="Rhea" id="RHEA-COMP:11604"/>
        <dbReference type="ChEBI" id="CHEBI:15378"/>
        <dbReference type="ChEBI" id="CHEBI:29999"/>
        <dbReference type="ChEBI" id="CHEBI:30616"/>
        <dbReference type="ChEBI" id="CHEBI:83421"/>
        <dbReference type="ChEBI" id="CHEBI:456216"/>
        <dbReference type="EC" id="2.7.11.1"/>
    </reaction>
</comment>
<keyword evidence="4 9" id="KW-0547">Nucleotide-binding</keyword>
<reference evidence="13 14" key="1">
    <citation type="submission" date="2025-05" db="UniProtKB">
        <authorList>
            <consortium name="RefSeq"/>
        </authorList>
    </citation>
    <scope>IDENTIFICATION</scope>
    <source>
        <strain evidence="13 14">Aabys</strain>
        <tissue evidence="13 14">Whole body</tissue>
    </source>
</reference>
<dbReference type="AlphaFoldDB" id="A0A9J7IEJ7"/>
<dbReference type="GO" id="GO:0005737">
    <property type="term" value="C:cytoplasm"/>
    <property type="evidence" value="ECO:0007669"/>
    <property type="project" value="TreeGrafter"/>
</dbReference>
<evidence type="ECO:0000256" key="6">
    <source>
        <dbReference type="ARBA" id="ARBA00022840"/>
    </source>
</evidence>
<keyword evidence="2" id="KW-0723">Serine/threonine-protein kinase</keyword>
<evidence type="ECO:0000256" key="5">
    <source>
        <dbReference type="ARBA" id="ARBA00022777"/>
    </source>
</evidence>
<evidence type="ECO:0000256" key="10">
    <source>
        <dbReference type="SAM" id="MobiDB-lite"/>
    </source>
</evidence>
<dbReference type="PROSITE" id="PS50011">
    <property type="entry name" value="PROTEIN_KINASE_DOM"/>
    <property type="match status" value="1"/>
</dbReference>
<dbReference type="GO" id="GO:0005634">
    <property type="term" value="C:nucleus"/>
    <property type="evidence" value="ECO:0007669"/>
    <property type="project" value="TreeGrafter"/>
</dbReference>
<dbReference type="GO" id="GO:0005524">
    <property type="term" value="F:ATP binding"/>
    <property type="evidence" value="ECO:0007669"/>
    <property type="project" value="UniProtKB-UniRule"/>
</dbReference>
<comment type="catalytic activity">
    <reaction evidence="7">
        <text>L-threonyl-[protein] + ATP = O-phospho-L-threonyl-[protein] + ADP + H(+)</text>
        <dbReference type="Rhea" id="RHEA:46608"/>
        <dbReference type="Rhea" id="RHEA-COMP:11060"/>
        <dbReference type="Rhea" id="RHEA-COMP:11605"/>
        <dbReference type="ChEBI" id="CHEBI:15378"/>
        <dbReference type="ChEBI" id="CHEBI:30013"/>
        <dbReference type="ChEBI" id="CHEBI:30616"/>
        <dbReference type="ChEBI" id="CHEBI:61977"/>
        <dbReference type="ChEBI" id="CHEBI:456216"/>
        <dbReference type="EC" id="2.7.11.1"/>
    </reaction>
</comment>
<feature type="compositionally biased region" description="Basic residues" evidence="10">
    <location>
        <begin position="302"/>
        <end position="311"/>
    </location>
</feature>
<dbReference type="SMART" id="SM00220">
    <property type="entry name" value="S_TKc"/>
    <property type="match status" value="1"/>
</dbReference>
<feature type="region of interest" description="Disordered" evidence="10">
    <location>
        <begin position="302"/>
        <end position="323"/>
    </location>
</feature>
<evidence type="ECO:0000313" key="14">
    <source>
        <dbReference type="RefSeq" id="XP_019892206.2"/>
    </source>
</evidence>
<evidence type="ECO:0000259" key="11">
    <source>
        <dbReference type="PROSITE" id="PS50011"/>
    </source>
</evidence>
<keyword evidence="3" id="KW-0808">Transferase</keyword>
<feature type="compositionally biased region" description="Low complexity" evidence="10">
    <location>
        <begin position="738"/>
        <end position="748"/>
    </location>
</feature>
<protein>
    <recommendedName>
        <fullName evidence="1">non-specific serine/threonine protein kinase</fullName>
        <ecNumber evidence="1">2.7.11.1</ecNumber>
    </recommendedName>
</protein>
<feature type="compositionally biased region" description="Low complexity" evidence="10">
    <location>
        <begin position="884"/>
        <end position="911"/>
    </location>
</feature>
<dbReference type="PROSITE" id="PS00107">
    <property type="entry name" value="PROTEIN_KINASE_ATP"/>
    <property type="match status" value="1"/>
</dbReference>
<feature type="region of interest" description="Disordered" evidence="10">
    <location>
        <begin position="783"/>
        <end position="818"/>
    </location>
</feature>
<evidence type="ECO:0000313" key="12">
    <source>
        <dbReference type="Proteomes" id="UP001652621"/>
    </source>
</evidence>
<dbReference type="RefSeq" id="XP_019892206.2">
    <property type="nucleotide sequence ID" value="XM_020036647.2"/>
</dbReference>
<evidence type="ECO:0000313" key="13">
    <source>
        <dbReference type="RefSeq" id="XP_019892205.2"/>
    </source>
</evidence>
<accession>A0A9J7IEJ7</accession>
<dbReference type="GO" id="GO:0004674">
    <property type="term" value="F:protein serine/threonine kinase activity"/>
    <property type="evidence" value="ECO:0007669"/>
    <property type="project" value="UniProtKB-KW"/>
</dbReference>
<evidence type="ECO:0000256" key="3">
    <source>
        <dbReference type="ARBA" id="ARBA00022679"/>
    </source>
</evidence>
<evidence type="ECO:0000256" key="4">
    <source>
        <dbReference type="ARBA" id="ARBA00022741"/>
    </source>
</evidence>